<dbReference type="PANTHER" id="PTHR23517:SF2">
    <property type="entry name" value="MULTIDRUG RESISTANCE PROTEIN MDTH"/>
    <property type="match status" value="1"/>
</dbReference>
<comment type="caution">
    <text evidence="9">The sequence shown here is derived from an EMBL/GenBank/DDBJ whole genome shotgun (WGS) entry which is preliminary data.</text>
</comment>
<dbReference type="InterPro" id="IPR020846">
    <property type="entry name" value="MFS_dom"/>
</dbReference>
<keyword evidence="4 7" id="KW-0812">Transmembrane</keyword>
<feature type="transmembrane region" description="Helical" evidence="7">
    <location>
        <begin position="12"/>
        <end position="31"/>
    </location>
</feature>
<evidence type="ECO:0000256" key="4">
    <source>
        <dbReference type="ARBA" id="ARBA00022692"/>
    </source>
</evidence>
<gene>
    <name evidence="9" type="primary">yajR_1</name>
    <name evidence="9" type="ORF">Lery_0589</name>
</gene>
<evidence type="ECO:0000256" key="7">
    <source>
        <dbReference type="SAM" id="Phobius"/>
    </source>
</evidence>
<sequence length="386" mass="42844">MTNVWTGTVLPITYLYLVRMMGVFLFTPIFSASIENIPHATPFLVGTAIGIFGLTQAVFQIPFGVWSDKYGRKKLINLGLSSYILGSLLGIMAGSIYTLILARVIQGIGAISAVLSALMVDLTPESTRVKAFAFIGIVIAVLFMVCMIISPILVHHFGLSVLFYLITGLSLAGLAINQYLIPHPDKCLTSSIEAASIKGLLKNKKLSVINHSILIQHLQVCSTFYAVPILVKQLVQRGELINVFYFYAPTLGLSFILMALLVIFSEKYHVVKPLFLLSILTYCMIQFSMGFKPDVTTIIFLFTLYFTAFNFLEANLYAFVSKDCAPDSRGTVLSIFATYQFVGFFLGGVCAGIIAQFLSLHALFIFNGMLCLFWFFYSLRLFEKDK</sequence>
<feature type="transmembrane region" description="Helical" evidence="7">
    <location>
        <begin position="332"/>
        <end position="354"/>
    </location>
</feature>
<dbReference type="Proteomes" id="UP000054773">
    <property type="component" value="Unassembled WGS sequence"/>
</dbReference>
<dbReference type="OrthoDB" id="9764259at2"/>
<feature type="domain" description="Major facilitator superfamily (MFS) profile" evidence="8">
    <location>
        <begin position="8"/>
        <end position="386"/>
    </location>
</feature>
<keyword evidence="5 7" id="KW-1133">Transmembrane helix</keyword>
<dbReference type="PROSITE" id="PS50850">
    <property type="entry name" value="MFS"/>
    <property type="match status" value="1"/>
</dbReference>
<keyword evidence="10" id="KW-1185">Reference proteome</keyword>
<dbReference type="PATRIC" id="fig|448.7.peg.613"/>
<keyword evidence="6 7" id="KW-0472">Membrane</keyword>
<name>A0A0W0TUK7_LEGER</name>
<evidence type="ECO:0000313" key="10">
    <source>
        <dbReference type="Proteomes" id="UP000054773"/>
    </source>
</evidence>
<dbReference type="Pfam" id="PF07690">
    <property type="entry name" value="MFS_1"/>
    <property type="match status" value="1"/>
</dbReference>
<evidence type="ECO:0000256" key="6">
    <source>
        <dbReference type="ARBA" id="ARBA00023136"/>
    </source>
</evidence>
<dbReference type="SUPFAM" id="SSF103473">
    <property type="entry name" value="MFS general substrate transporter"/>
    <property type="match status" value="1"/>
</dbReference>
<evidence type="ECO:0000256" key="5">
    <source>
        <dbReference type="ARBA" id="ARBA00022989"/>
    </source>
</evidence>
<keyword evidence="2" id="KW-0813">Transport</keyword>
<dbReference type="STRING" id="448.Lery_0589"/>
<feature type="transmembrane region" description="Helical" evidence="7">
    <location>
        <begin position="297"/>
        <end position="320"/>
    </location>
</feature>
<dbReference type="EMBL" id="LNYA01000006">
    <property type="protein sequence ID" value="KTC99196.1"/>
    <property type="molecule type" value="Genomic_DNA"/>
</dbReference>
<evidence type="ECO:0000256" key="2">
    <source>
        <dbReference type="ARBA" id="ARBA00022448"/>
    </source>
</evidence>
<dbReference type="InterPro" id="IPR036259">
    <property type="entry name" value="MFS_trans_sf"/>
</dbReference>
<organism evidence="9 10">
    <name type="scientific">Legionella erythra</name>
    <dbReference type="NCBI Taxonomy" id="448"/>
    <lineage>
        <taxon>Bacteria</taxon>
        <taxon>Pseudomonadati</taxon>
        <taxon>Pseudomonadota</taxon>
        <taxon>Gammaproteobacteria</taxon>
        <taxon>Legionellales</taxon>
        <taxon>Legionellaceae</taxon>
        <taxon>Legionella</taxon>
    </lineage>
</organism>
<evidence type="ECO:0000259" key="8">
    <source>
        <dbReference type="PROSITE" id="PS50850"/>
    </source>
</evidence>
<feature type="transmembrane region" description="Helical" evidence="7">
    <location>
        <begin position="243"/>
        <end position="262"/>
    </location>
</feature>
<evidence type="ECO:0000256" key="1">
    <source>
        <dbReference type="ARBA" id="ARBA00004651"/>
    </source>
</evidence>
<reference evidence="9 10" key="1">
    <citation type="submission" date="2015-11" db="EMBL/GenBank/DDBJ databases">
        <title>Genomic analysis of 38 Legionella species identifies large and diverse effector repertoires.</title>
        <authorList>
            <person name="Burstein D."/>
            <person name="Amaro F."/>
            <person name="Zusman T."/>
            <person name="Lifshitz Z."/>
            <person name="Cohen O."/>
            <person name="Gilbert J.A."/>
            <person name="Pupko T."/>
            <person name="Shuman H.A."/>
            <person name="Segal G."/>
        </authorList>
    </citation>
    <scope>NUCLEOTIDE SEQUENCE [LARGE SCALE GENOMIC DNA]</scope>
    <source>
        <strain evidence="9 10">SE-32A-C8</strain>
    </source>
</reference>
<dbReference type="CDD" id="cd17472">
    <property type="entry name" value="MFS_YajR_like"/>
    <property type="match status" value="1"/>
</dbReference>
<dbReference type="PANTHER" id="PTHR23517">
    <property type="entry name" value="RESISTANCE PROTEIN MDTM, PUTATIVE-RELATED-RELATED"/>
    <property type="match status" value="1"/>
</dbReference>
<dbReference type="Gene3D" id="1.20.1250.20">
    <property type="entry name" value="MFS general substrate transporter like domains"/>
    <property type="match status" value="1"/>
</dbReference>
<dbReference type="InterPro" id="IPR011701">
    <property type="entry name" value="MFS"/>
</dbReference>
<feature type="transmembrane region" description="Helical" evidence="7">
    <location>
        <begin position="360"/>
        <end position="379"/>
    </location>
</feature>
<feature type="transmembrane region" description="Helical" evidence="7">
    <location>
        <begin position="75"/>
        <end position="94"/>
    </location>
</feature>
<dbReference type="RefSeq" id="WP_058525765.1">
    <property type="nucleotide sequence ID" value="NZ_CAAAHY010000021.1"/>
</dbReference>
<proteinExistence type="predicted"/>
<keyword evidence="3" id="KW-1003">Cell membrane</keyword>
<protein>
    <submittedName>
        <fullName evidence="9">Transporter, major facilitator family</fullName>
    </submittedName>
</protein>
<feature type="transmembrane region" description="Helical" evidence="7">
    <location>
        <begin position="43"/>
        <end position="63"/>
    </location>
</feature>
<comment type="subcellular location">
    <subcellularLocation>
        <location evidence="1">Cell membrane</location>
        <topology evidence="1">Multi-pass membrane protein</topology>
    </subcellularLocation>
</comment>
<dbReference type="InterPro" id="IPR050171">
    <property type="entry name" value="MFS_Transporters"/>
</dbReference>
<dbReference type="AlphaFoldDB" id="A0A0W0TUK7"/>
<dbReference type="GO" id="GO:0005886">
    <property type="term" value="C:plasma membrane"/>
    <property type="evidence" value="ECO:0007669"/>
    <property type="project" value="UniProtKB-SubCell"/>
</dbReference>
<accession>A0A0W0TUK7</accession>
<dbReference type="GO" id="GO:0022857">
    <property type="term" value="F:transmembrane transporter activity"/>
    <property type="evidence" value="ECO:0007669"/>
    <property type="project" value="InterPro"/>
</dbReference>
<feature type="transmembrane region" description="Helical" evidence="7">
    <location>
        <begin position="132"/>
        <end position="155"/>
    </location>
</feature>
<evidence type="ECO:0000256" key="3">
    <source>
        <dbReference type="ARBA" id="ARBA00022475"/>
    </source>
</evidence>
<feature type="transmembrane region" description="Helical" evidence="7">
    <location>
        <begin position="161"/>
        <end position="181"/>
    </location>
</feature>
<evidence type="ECO:0000313" key="9">
    <source>
        <dbReference type="EMBL" id="KTC99196.1"/>
    </source>
</evidence>
<feature type="transmembrane region" description="Helical" evidence="7">
    <location>
        <begin position="208"/>
        <end position="231"/>
    </location>
</feature>